<dbReference type="FunFam" id="3.40.47.10:FF:000018">
    <property type="entry name" value="3-oxoacyl-[acyl-carrier-protein] synthase 2"/>
    <property type="match status" value="1"/>
</dbReference>
<evidence type="ECO:0000259" key="18">
    <source>
        <dbReference type="PROSITE" id="PS50142"/>
    </source>
</evidence>
<comment type="catalytic activity">
    <reaction evidence="1">
        <text>Endonucleolytic cleavage to 5'-phosphomonoester.</text>
        <dbReference type="EC" id="3.1.26.3"/>
    </reaction>
</comment>
<dbReference type="SUPFAM" id="SSF69065">
    <property type="entry name" value="RNase III domain-like"/>
    <property type="match status" value="1"/>
</dbReference>
<keyword evidence="14" id="KW-0012">Acyltransferase</keyword>
<keyword evidence="7" id="KW-0378">Hydrolase</keyword>
<dbReference type="InterPro" id="IPR000794">
    <property type="entry name" value="Beta-ketoacyl_synthase"/>
</dbReference>
<dbReference type="Pfam" id="PF00035">
    <property type="entry name" value="dsrm"/>
    <property type="match status" value="1"/>
</dbReference>
<keyword evidence="21" id="KW-1185">Reference proteome</keyword>
<dbReference type="PANTHER" id="PTHR11712:SF336">
    <property type="entry name" value="3-OXOACYL-[ACYL-CARRIER-PROTEIN] SYNTHASE, MITOCHONDRIAL"/>
    <property type="match status" value="1"/>
</dbReference>
<organism evidence="20 21">
    <name type="scientific">Potamilus streckersoni</name>
    <dbReference type="NCBI Taxonomy" id="2493646"/>
    <lineage>
        <taxon>Eukaryota</taxon>
        <taxon>Metazoa</taxon>
        <taxon>Spiralia</taxon>
        <taxon>Lophotrochozoa</taxon>
        <taxon>Mollusca</taxon>
        <taxon>Bivalvia</taxon>
        <taxon>Autobranchia</taxon>
        <taxon>Heteroconchia</taxon>
        <taxon>Palaeoheterodonta</taxon>
        <taxon>Unionida</taxon>
        <taxon>Unionoidea</taxon>
        <taxon>Unionidae</taxon>
        <taxon>Ambleminae</taxon>
        <taxon>Lampsilini</taxon>
        <taxon>Potamilus</taxon>
    </lineage>
</organism>
<name>A0AAE0VLG8_9BIVA</name>
<reference evidence="20" key="2">
    <citation type="journal article" date="2021" name="Genome Biol. Evol.">
        <title>Developing a high-quality reference genome for a parasitic bivalve with doubly uniparental inheritance (Bivalvia: Unionida).</title>
        <authorList>
            <person name="Smith C.H."/>
        </authorList>
    </citation>
    <scope>NUCLEOTIDE SEQUENCE</scope>
    <source>
        <strain evidence="20">CHS0354</strain>
        <tissue evidence="20">Mantle</tissue>
    </source>
</reference>
<dbReference type="GO" id="GO:0004525">
    <property type="term" value="F:ribonuclease III activity"/>
    <property type="evidence" value="ECO:0007669"/>
    <property type="project" value="UniProtKB-EC"/>
</dbReference>
<evidence type="ECO:0000256" key="11">
    <source>
        <dbReference type="ARBA" id="ARBA00023002"/>
    </source>
</evidence>
<dbReference type="GO" id="GO:0004315">
    <property type="term" value="F:3-oxoacyl-[acyl-carrier-protein] synthase activity"/>
    <property type="evidence" value="ECO:0007669"/>
    <property type="project" value="InterPro"/>
</dbReference>
<dbReference type="FunFam" id="3.90.1150.10:FF:000014">
    <property type="entry name" value="Probable glycine dehydrogenase (decarboxylating) subunit 2"/>
    <property type="match status" value="1"/>
</dbReference>
<keyword evidence="9 15" id="KW-0694">RNA-binding</keyword>
<dbReference type="InterPro" id="IPR000999">
    <property type="entry name" value="RNase_III_dom"/>
</dbReference>
<evidence type="ECO:0000256" key="2">
    <source>
        <dbReference type="ARBA" id="ARBA00008467"/>
    </source>
</evidence>
<dbReference type="PANTHER" id="PTHR11712">
    <property type="entry name" value="POLYKETIDE SYNTHASE-RELATED"/>
    <property type="match status" value="1"/>
</dbReference>
<keyword evidence="11" id="KW-0560">Oxidoreductase</keyword>
<keyword evidence="4 16" id="KW-0808">Transferase</keyword>
<dbReference type="NCBIfam" id="TIGR03150">
    <property type="entry name" value="fabF"/>
    <property type="match status" value="1"/>
</dbReference>
<feature type="domain" description="RNase III" evidence="18">
    <location>
        <begin position="402"/>
        <end position="544"/>
    </location>
</feature>
<dbReference type="SUPFAM" id="SSF54768">
    <property type="entry name" value="dsRNA-binding domain-like"/>
    <property type="match status" value="1"/>
</dbReference>
<dbReference type="SUPFAM" id="SSF53383">
    <property type="entry name" value="PLP-dependent transferases"/>
    <property type="match status" value="1"/>
</dbReference>
<dbReference type="Pfam" id="PF14622">
    <property type="entry name" value="Ribonucleas_3_3"/>
    <property type="match status" value="1"/>
</dbReference>
<keyword evidence="8" id="KW-0276">Fatty acid metabolism</keyword>
<comment type="similarity">
    <text evidence="2 16">Belongs to the thiolase-like superfamily. Beta-ketoacyl-ACP synthases family.</text>
</comment>
<dbReference type="GO" id="GO:0034963">
    <property type="term" value="P:box C/D sno(s)RNA processing"/>
    <property type="evidence" value="ECO:0007669"/>
    <property type="project" value="UniProtKB-ARBA"/>
</dbReference>
<dbReference type="GO" id="GO:0003723">
    <property type="term" value="F:RNA binding"/>
    <property type="evidence" value="ECO:0007669"/>
    <property type="project" value="UniProtKB-UniRule"/>
</dbReference>
<dbReference type="Gene3D" id="3.90.1150.10">
    <property type="entry name" value="Aspartate Aminotransferase, domain 1"/>
    <property type="match status" value="1"/>
</dbReference>
<dbReference type="InterPro" id="IPR020841">
    <property type="entry name" value="PKS_Beta-ketoAc_synthase_dom"/>
</dbReference>
<evidence type="ECO:0000256" key="12">
    <source>
        <dbReference type="ARBA" id="ARBA00023098"/>
    </source>
</evidence>
<dbReference type="Pfam" id="PF02801">
    <property type="entry name" value="Ketoacyl-synt_C"/>
    <property type="match status" value="1"/>
</dbReference>
<dbReference type="SUPFAM" id="SSF53901">
    <property type="entry name" value="Thiolase-like"/>
    <property type="match status" value="2"/>
</dbReference>
<keyword evidence="5" id="KW-0540">Nuclease</keyword>
<dbReference type="PROSITE" id="PS50142">
    <property type="entry name" value="RNASE_3_2"/>
    <property type="match status" value="1"/>
</dbReference>
<dbReference type="GO" id="GO:0006364">
    <property type="term" value="P:rRNA processing"/>
    <property type="evidence" value="ECO:0007669"/>
    <property type="project" value="InterPro"/>
</dbReference>
<dbReference type="NCBIfam" id="NF003346">
    <property type="entry name" value="PRK04366.1"/>
    <property type="match status" value="1"/>
</dbReference>
<evidence type="ECO:0000256" key="5">
    <source>
        <dbReference type="ARBA" id="ARBA00022722"/>
    </source>
</evidence>
<keyword evidence="13" id="KW-0275">Fatty acid biosynthesis</keyword>
<dbReference type="InterPro" id="IPR036389">
    <property type="entry name" value="RNase_III_sf"/>
</dbReference>
<evidence type="ECO:0000256" key="14">
    <source>
        <dbReference type="ARBA" id="ARBA00023315"/>
    </source>
</evidence>
<dbReference type="CDD" id="cd00593">
    <property type="entry name" value="RIBOc"/>
    <property type="match status" value="1"/>
</dbReference>
<dbReference type="Gene3D" id="3.40.640.10">
    <property type="entry name" value="Type I PLP-dependent aspartate aminotransferase-like (Major domain)"/>
    <property type="match status" value="1"/>
</dbReference>
<evidence type="ECO:0000256" key="3">
    <source>
        <dbReference type="ARBA" id="ARBA00022516"/>
    </source>
</evidence>
<reference evidence="20" key="3">
    <citation type="submission" date="2023-05" db="EMBL/GenBank/DDBJ databases">
        <authorList>
            <person name="Smith C.H."/>
        </authorList>
    </citation>
    <scope>NUCLEOTIDE SEQUENCE</scope>
    <source>
        <strain evidence="20">CHS0354</strain>
        <tissue evidence="20">Mantle</tissue>
    </source>
</reference>
<evidence type="ECO:0000256" key="16">
    <source>
        <dbReference type="RuleBase" id="RU003694"/>
    </source>
</evidence>
<dbReference type="NCBIfam" id="TIGR02191">
    <property type="entry name" value="RNaseIII"/>
    <property type="match status" value="1"/>
</dbReference>
<dbReference type="FunFam" id="1.10.1520.10:FF:000001">
    <property type="entry name" value="Ribonuclease 3"/>
    <property type="match status" value="1"/>
</dbReference>
<dbReference type="NCBIfam" id="NF005589">
    <property type="entry name" value="PRK07314.1"/>
    <property type="match status" value="1"/>
</dbReference>
<dbReference type="GO" id="GO:0034475">
    <property type="term" value="P:U4 snRNA 3'-end processing"/>
    <property type="evidence" value="ECO:0007669"/>
    <property type="project" value="UniProtKB-ARBA"/>
</dbReference>
<dbReference type="FunFam" id="3.40.640.10:FF:000224">
    <property type="entry name" value="Probable glycine dehydrogenase (decarboxylating) subunit 2"/>
    <property type="match status" value="1"/>
</dbReference>
<dbReference type="GO" id="GO:0005829">
    <property type="term" value="C:cytosol"/>
    <property type="evidence" value="ECO:0007669"/>
    <property type="project" value="TreeGrafter"/>
</dbReference>
<dbReference type="InterPro" id="IPR014030">
    <property type="entry name" value="Ketoacyl_synth_N"/>
</dbReference>
<evidence type="ECO:0000256" key="15">
    <source>
        <dbReference type="PROSITE-ProRule" id="PRU00266"/>
    </source>
</evidence>
<dbReference type="GO" id="GO:0016491">
    <property type="term" value="F:oxidoreductase activity"/>
    <property type="evidence" value="ECO:0007669"/>
    <property type="project" value="UniProtKB-KW"/>
</dbReference>
<proteinExistence type="inferred from homology"/>
<evidence type="ECO:0008006" key="22">
    <source>
        <dbReference type="Google" id="ProtNLM"/>
    </source>
</evidence>
<dbReference type="Proteomes" id="UP001195483">
    <property type="component" value="Unassembled WGS sequence"/>
</dbReference>
<dbReference type="InterPro" id="IPR011907">
    <property type="entry name" value="RNase_III"/>
</dbReference>
<dbReference type="EMBL" id="JAEAOA010001427">
    <property type="protein sequence ID" value="KAK3582269.1"/>
    <property type="molecule type" value="Genomic_DNA"/>
</dbReference>
<dbReference type="InterPro" id="IPR018201">
    <property type="entry name" value="Ketoacyl_synth_AS"/>
</dbReference>
<dbReference type="PROSITE" id="PS00606">
    <property type="entry name" value="KS3_1"/>
    <property type="match status" value="1"/>
</dbReference>
<reference evidence="20" key="1">
    <citation type="journal article" date="2021" name="Genome Biol. Evol.">
        <title>A High-Quality Reference Genome for a Parasitic Bivalve with Doubly Uniparental Inheritance (Bivalvia: Unionida).</title>
        <authorList>
            <person name="Smith C.H."/>
        </authorList>
    </citation>
    <scope>NUCLEOTIDE SEQUENCE</scope>
    <source>
        <strain evidence="20">CHS0354</strain>
    </source>
</reference>
<dbReference type="Gene3D" id="3.30.160.20">
    <property type="match status" value="1"/>
</dbReference>
<keyword evidence="6" id="KW-0255">Endonuclease</keyword>
<evidence type="ECO:0000313" key="21">
    <source>
        <dbReference type="Proteomes" id="UP001195483"/>
    </source>
</evidence>
<feature type="domain" description="Ketosynthase family 3 (KS3)" evidence="19">
    <location>
        <begin position="4"/>
        <end position="422"/>
    </location>
</feature>
<evidence type="ECO:0000256" key="9">
    <source>
        <dbReference type="ARBA" id="ARBA00022884"/>
    </source>
</evidence>
<evidence type="ECO:0000256" key="4">
    <source>
        <dbReference type="ARBA" id="ARBA00022679"/>
    </source>
</evidence>
<dbReference type="InterPro" id="IPR015422">
    <property type="entry name" value="PyrdxlP-dep_Trfase_small"/>
</dbReference>
<keyword evidence="12" id="KW-0443">Lipid metabolism</keyword>
<evidence type="ECO:0000256" key="6">
    <source>
        <dbReference type="ARBA" id="ARBA00022759"/>
    </source>
</evidence>
<evidence type="ECO:0000256" key="1">
    <source>
        <dbReference type="ARBA" id="ARBA00000109"/>
    </source>
</evidence>
<dbReference type="PROSITE" id="PS00517">
    <property type="entry name" value="RNASE_3_1"/>
    <property type="match status" value="1"/>
</dbReference>
<dbReference type="InterPro" id="IPR014031">
    <property type="entry name" value="Ketoacyl_synth_C"/>
</dbReference>
<evidence type="ECO:0000256" key="7">
    <source>
        <dbReference type="ARBA" id="ARBA00022801"/>
    </source>
</evidence>
<dbReference type="InterPro" id="IPR017568">
    <property type="entry name" value="3-oxoacyl-ACP_synth-2"/>
</dbReference>
<dbReference type="InterPro" id="IPR014720">
    <property type="entry name" value="dsRBD_dom"/>
</dbReference>
<dbReference type="GO" id="GO:0006633">
    <property type="term" value="P:fatty acid biosynthetic process"/>
    <property type="evidence" value="ECO:0007669"/>
    <property type="project" value="UniProtKB-KW"/>
</dbReference>
<dbReference type="CDD" id="cd00834">
    <property type="entry name" value="KAS_I_II"/>
    <property type="match status" value="1"/>
</dbReference>
<gene>
    <name evidence="20" type="ORF">CHS0354_023808</name>
</gene>
<dbReference type="SMART" id="SM00358">
    <property type="entry name" value="DSRM"/>
    <property type="match status" value="1"/>
</dbReference>
<evidence type="ECO:0000259" key="19">
    <source>
        <dbReference type="PROSITE" id="PS52004"/>
    </source>
</evidence>
<evidence type="ECO:0000256" key="13">
    <source>
        <dbReference type="ARBA" id="ARBA00023160"/>
    </source>
</evidence>
<comment type="caution">
    <text evidence="20">The sequence shown here is derived from an EMBL/GenBank/DDBJ whole genome shotgun (WGS) entry which is preliminary data.</text>
</comment>
<evidence type="ECO:0000256" key="10">
    <source>
        <dbReference type="ARBA" id="ARBA00022898"/>
    </source>
</evidence>
<dbReference type="InterPro" id="IPR049316">
    <property type="entry name" value="GDC-P_C"/>
</dbReference>
<protein>
    <recommendedName>
        <fullName evidence="22">Glycine cleavage system P protein</fullName>
    </recommendedName>
</protein>
<dbReference type="SMART" id="SM00825">
    <property type="entry name" value="PKS_KS"/>
    <property type="match status" value="1"/>
</dbReference>
<dbReference type="AlphaFoldDB" id="A0AAE0VLG8"/>
<dbReference type="GO" id="GO:0030847">
    <property type="term" value="P:termination of RNA polymerase II transcription, exosome-dependent"/>
    <property type="evidence" value="ECO:0007669"/>
    <property type="project" value="UniProtKB-ARBA"/>
</dbReference>
<sequence>MIQQKRIVITGIGVVSPIGNSIQEYWDSLLNGVGGASMITHFDPSELETRFACQVKNFNVNDFIDIKSSNRMDRYAHFGVISAEMALKDSCLKLEEIDPLRIGVIFGSGIGGMQTYHNQFKRYFESGPSRISPFLIPMFIPDMAAGLISIRNKLMGPNYATVSACSSSLHAIMDAWMVLSLGLADYMVCGGSDATVTPMAIAGFNNAKAMSTRNENFETASRPYDIDRDGFVMGEGGGALVLETIDSAKARGAKIYAELCGVGASADAYHMTAPHPDGMGAIAAMKSALSLAGLSVQDIDYINTHGTSTPLGDVAEVKAIKKVFGSYTQSINLSSTKSMTGHLLGAAGAVETIACILAIERQVIPPTINLFRQDPEIDVNITPNKVTQDLASTGYNINKKVRSFVVSEIGYNPRNVEHFVIAFTHRSALESSSFVKQKPKNLDNYLEAFKKSNERLEFLGDAVLDLIVADFLYKKFPDYEEGNLTKLRSSIVNTSSVAKYSKSLKLCEELIVGEGLDRKVLAKSDFVLADLFEAVLGAVYLDAGYEFAKQFVENKILYHQNLNQLVEEDKNFKSALLEVSQYYRLNMPSYLVLEENGPSHNKEFVVGVKIKDKIIGIGRGRTKKDAEQQAAKYAIQKIKPNVGYTLPKLSDEENEVTLNLPENLQRKKHARLPEMSENYIMRHFVKLSTMNYHIDKGMYPLGSCTMKYNPKSCEAAAAQDGFLNLHPLQDEQDIQGALHLMYDLSKYLAEITGLDEVTLQPLAGAHGELLGIFMIRSYHEKKYGTAKKTILTVDSSHGTNPASAVMGGYQIVTVKSDNAGLTDMSDLKSKLSHDVAAFMITNPNTLGIFERNIIALKQELEKFDVLLYMDGANMNALLALCRPGDMGVDVLHLNLHKSFSTPHGGGGPGAGPVGVSKRLSEFLPDPKIVQNLAAGKPVYSLKLNPNSIGQMCAFMGNFAVLVRAYAYILQNGQEGLYLNTQSAIINANYLHHLITKEFESPFKGPYMHEFCLSGAKQKQFGVKTIDVAKRVLDYGFHAPTIYFPLIVNECLMIEPTETESKETLEDFALCLNSIASEAANNPDIVRSAPNTTPHKRLSDTHAVKNINVSFNFNSLTEMN</sequence>
<accession>A0AAE0VLG8</accession>
<dbReference type="SMART" id="SM00535">
    <property type="entry name" value="RIBOc"/>
    <property type="match status" value="1"/>
</dbReference>
<dbReference type="Pfam" id="PF21478">
    <property type="entry name" value="GcvP2_C"/>
    <property type="match status" value="1"/>
</dbReference>
<evidence type="ECO:0000256" key="8">
    <source>
        <dbReference type="ARBA" id="ARBA00022832"/>
    </source>
</evidence>
<evidence type="ECO:0000313" key="20">
    <source>
        <dbReference type="EMBL" id="KAK3582269.1"/>
    </source>
</evidence>
<dbReference type="Pfam" id="PF00109">
    <property type="entry name" value="ketoacyl-synt"/>
    <property type="match status" value="1"/>
</dbReference>
<dbReference type="Gene3D" id="1.10.1520.10">
    <property type="entry name" value="Ribonuclease III domain"/>
    <property type="match status" value="1"/>
</dbReference>
<evidence type="ECO:0000259" key="17">
    <source>
        <dbReference type="PROSITE" id="PS50137"/>
    </source>
</evidence>
<dbReference type="CDD" id="cd10845">
    <property type="entry name" value="DSRM_RNAse_III_family"/>
    <property type="match status" value="1"/>
</dbReference>
<dbReference type="PROSITE" id="PS52004">
    <property type="entry name" value="KS3_2"/>
    <property type="match status" value="1"/>
</dbReference>
<keyword evidence="3" id="KW-0444">Lipid biosynthesis</keyword>
<dbReference type="Gene3D" id="3.40.47.10">
    <property type="match status" value="2"/>
</dbReference>
<dbReference type="InterPro" id="IPR015421">
    <property type="entry name" value="PyrdxlP-dep_Trfase_major"/>
</dbReference>
<dbReference type="GO" id="GO:0035196">
    <property type="term" value="P:miRNA processing"/>
    <property type="evidence" value="ECO:0007669"/>
    <property type="project" value="UniProtKB-ARBA"/>
</dbReference>
<dbReference type="HAMAP" id="MF_00104">
    <property type="entry name" value="RNase_III"/>
    <property type="match status" value="1"/>
</dbReference>
<keyword evidence="10" id="KW-0663">Pyridoxal phosphate</keyword>
<dbReference type="InterPro" id="IPR015424">
    <property type="entry name" value="PyrdxlP-dep_Trfase"/>
</dbReference>
<dbReference type="InterPro" id="IPR016039">
    <property type="entry name" value="Thiolase-like"/>
</dbReference>
<feature type="domain" description="DRBM" evidence="17">
    <location>
        <begin position="571"/>
        <end position="640"/>
    </location>
</feature>
<dbReference type="PROSITE" id="PS50137">
    <property type="entry name" value="DS_RBD"/>
    <property type="match status" value="1"/>
</dbReference>
<dbReference type="Gene3D" id="6.20.440.10">
    <property type="match status" value="1"/>
</dbReference>